<evidence type="ECO:0000256" key="12">
    <source>
        <dbReference type="ARBA" id="ARBA00023242"/>
    </source>
</evidence>
<dbReference type="PROSITE" id="PS50089">
    <property type="entry name" value="ZF_RING_2"/>
    <property type="match status" value="1"/>
</dbReference>
<keyword evidence="19" id="KW-1185">Reference proteome</keyword>
<dbReference type="SMART" id="SM00487">
    <property type="entry name" value="DEXDc"/>
    <property type="match status" value="1"/>
</dbReference>
<evidence type="ECO:0000256" key="4">
    <source>
        <dbReference type="ARBA" id="ARBA00022741"/>
    </source>
</evidence>
<evidence type="ECO:0000256" key="10">
    <source>
        <dbReference type="ARBA" id="ARBA00022840"/>
    </source>
</evidence>
<dbReference type="CDD" id="cd18793">
    <property type="entry name" value="SF2_C_SNF"/>
    <property type="match status" value="1"/>
</dbReference>
<comment type="caution">
    <text evidence="18">The sequence shown here is derived from an EMBL/GenBank/DDBJ whole genome shotgun (WGS) entry which is preliminary data.</text>
</comment>
<feature type="compositionally biased region" description="Acidic residues" evidence="14">
    <location>
        <begin position="375"/>
        <end position="384"/>
    </location>
</feature>
<dbReference type="InterPro" id="IPR014001">
    <property type="entry name" value="Helicase_ATP-bd"/>
</dbReference>
<dbReference type="EMBL" id="JAQQWK010000012">
    <property type="protein sequence ID" value="KAK8022086.1"/>
    <property type="molecule type" value="Genomic_DNA"/>
</dbReference>
<dbReference type="InterPro" id="IPR013083">
    <property type="entry name" value="Znf_RING/FYVE/PHD"/>
</dbReference>
<feature type="compositionally biased region" description="Polar residues" evidence="14">
    <location>
        <begin position="358"/>
        <end position="373"/>
    </location>
</feature>
<evidence type="ECO:0000259" key="17">
    <source>
        <dbReference type="PROSITE" id="PS51194"/>
    </source>
</evidence>
<keyword evidence="4" id="KW-0547">Nucleotide-binding</keyword>
<keyword evidence="11" id="KW-0234">DNA repair</keyword>
<name>A0ABR1RXH3_9PEZI</name>
<dbReference type="InterPro" id="IPR014905">
    <property type="entry name" value="HIRAN"/>
</dbReference>
<dbReference type="SMART" id="SM00910">
    <property type="entry name" value="HIRAN"/>
    <property type="match status" value="1"/>
</dbReference>
<organism evidence="18 19">
    <name type="scientific">Apiospora rasikravindrae</name>
    <dbReference type="NCBI Taxonomy" id="990691"/>
    <lineage>
        <taxon>Eukaryota</taxon>
        <taxon>Fungi</taxon>
        <taxon>Dikarya</taxon>
        <taxon>Ascomycota</taxon>
        <taxon>Pezizomycotina</taxon>
        <taxon>Sordariomycetes</taxon>
        <taxon>Xylariomycetidae</taxon>
        <taxon>Amphisphaeriales</taxon>
        <taxon>Apiosporaceae</taxon>
        <taxon>Apiospora</taxon>
    </lineage>
</organism>
<feature type="compositionally biased region" description="Basic and acidic residues" evidence="14">
    <location>
        <begin position="138"/>
        <end position="155"/>
    </location>
</feature>
<evidence type="ECO:0000256" key="14">
    <source>
        <dbReference type="SAM" id="MobiDB-lite"/>
    </source>
</evidence>
<evidence type="ECO:0000313" key="18">
    <source>
        <dbReference type="EMBL" id="KAK8022086.1"/>
    </source>
</evidence>
<dbReference type="InterPro" id="IPR000330">
    <property type="entry name" value="SNF2_N"/>
</dbReference>
<dbReference type="Gene3D" id="3.40.50.10810">
    <property type="entry name" value="Tandem AAA-ATPase domain"/>
    <property type="match status" value="1"/>
</dbReference>
<dbReference type="InterPro" id="IPR027417">
    <property type="entry name" value="P-loop_NTPase"/>
</dbReference>
<dbReference type="Pfam" id="PF08797">
    <property type="entry name" value="HIRAN"/>
    <property type="match status" value="1"/>
</dbReference>
<evidence type="ECO:0000256" key="11">
    <source>
        <dbReference type="ARBA" id="ARBA00023204"/>
    </source>
</evidence>
<dbReference type="InterPro" id="IPR001841">
    <property type="entry name" value="Znf_RING"/>
</dbReference>
<reference evidence="18 19" key="1">
    <citation type="submission" date="2023-01" db="EMBL/GenBank/DDBJ databases">
        <title>Analysis of 21 Apiospora genomes using comparative genomics revels a genus with tremendous synthesis potential of carbohydrate active enzymes and secondary metabolites.</title>
        <authorList>
            <person name="Sorensen T."/>
        </authorList>
    </citation>
    <scope>NUCLEOTIDE SEQUENCE [LARGE SCALE GENOMIC DNA]</scope>
    <source>
        <strain evidence="18 19">CBS 33761</strain>
    </source>
</reference>
<feature type="domain" description="Helicase C-terminal" evidence="17">
    <location>
        <begin position="950"/>
        <end position="1106"/>
    </location>
</feature>
<feature type="region of interest" description="Disordered" evidence="14">
    <location>
        <begin position="349"/>
        <end position="384"/>
    </location>
</feature>
<dbReference type="InterPro" id="IPR001650">
    <property type="entry name" value="Helicase_C-like"/>
</dbReference>
<feature type="compositionally biased region" description="Low complexity" evidence="14">
    <location>
        <begin position="29"/>
        <end position="41"/>
    </location>
</feature>
<feature type="domain" description="Helicase ATP-binding" evidence="16">
    <location>
        <begin position="484"/>
        <end position="691"/>
    </location>
</feature>
<keyword evidence="12" id="KW-0539">Nucleus</keyword>
<evidence type="ECO:0000256" key="8">
    <source>
        <dbReference type="ARBA" id="ARBA00022806"/>
    </source>
</evidence>
<feature type="domain" description="RING-type" evidence="15">
    <location>
        <begin position="862"/>
        <end position="907"/>
    </location>
</feature>
<gene>
    <name evidence="18" type="ORF">PG993_012853</name>
</gene>
<keyword evidence="10" id="KW-0067">ATP-binding</keyword>
<dbReference type="Pfam" id="PF24975">
    <property type="entry name" value="UBA_Rad5"/>
    <property type="match status" value="1"/>
</dbReference>
<dbReference type="PROSITE" id="PS51192">
    <property type="entry name" value="HELICASE_ATP_BIND_1"/>
    <property type="match status" value="1"/>
</dbReference>
<dbReference type="SMART" id="SM00490">
    <property type="entry name" value="HELICc"/>
    <property type="match status" value="1"/>
</dbReference>
<protein>
    <submittedName>
        <fullName evidence="18">DNA repair protein RAD5</fullName>
    </submittedName>
</protein>
<feature type="region of interest" description="Disordered" evidence="14">
    <location>
        <begin position="124"/>
        <end position="155"/>
    </location>
</feature>
<dbReference type="Proteomes" id="UP001444661">
    <property type="component" value="Unassembled WGS sequence"/>
</dbReference>
<evidence type="ECO:0000313" key="19">
    <source>
        <dbReference type="Proteomes" id="UP001444661"/>
    </source>
</evidence>
<keyword evidence="6 13" id="KW-0863">Zinc-finger</keyword>
<comment type="subcellular location">
    <subcellularLocation>
        <location evidence="1">Nucleus</location>
    </subcellularLocation>
</comment>
<feature type="compositionally biased region" description="Pro residues" evidence="14">
    <location>
        <begin position="42"/>
        <end position="53"/>
    </location>
</feature>
<evidence type="ECO:0000256" key="2">
    <source>
        <dbReference type="ARBA" id="ARBA00007025"/>
    </source>
</evidence>
<feature type="region of interest" description="Disordered" evidence="14">
    <location>
        <begin position="1"/>
        <end position="68"/>
    </location>
</feature>
<evidence type="ECO:0000256" key="3">
    <source>
        <dbReference type="ARBA" id="ARBA00022723"/>
    </source>
</evidence>
<evidence type="ECO:0000256" key="6">
    <source>
        <dbReference type="ARBA" id="ARBA00022771"/>
    </source>
</evidence>
<evidence type="ECO:0000259" key="16">
    <source>
        <dbReference type="PROSITE" id="PS51192"/>
    </source>
</evidence>
<dbReference type="Pfam" id="PF00176">
    <property type="entry name" value="SNF2-rel_dom"/>
    <property type="match status" value="1"/>
</dbReference>
<dbReference type="Gene3D" id="3.40.50.300">
    <property type="entry name" value="P-loop containing nucleotide triphosphate hydrolases"/>
    <property type="match status" value="1"/>
</dbReference>
<proteinExistence type="inferred from homology"/>
<dbReference type="PANTHER" id="PTHR45626">
    <property type="entry name" value="TRANSCRIPTION TERMINATION FACTOR 2-RELATED"/>
    <property type="match status" value="1"/>
</dbReference>
<dbReference type="SUPFAM" id="SSF57850">
    <property type="entry name" value="RING/U-box"/>
    <property type="match status" value="1"/>
</dbReference>
<evidence type="ECO:0000256" key="9">
    <source>
        <dbReference type="ARBA" id="ARBA00022833"/>
    </source>
</evidence>
<dbReference type="SUPFAM" id="SSF52540">
    <property type="entry name" value="P-loop containing nucleoside triphosphate hydrolases"/>
    <property type="match status" value="2"/>
</dbReference>
<evidence type="ECO:0000256" key="13">
    <source>
        <dbReference type="PROSITE-ProRule" id="PRU00175"/>
    </source>
</evidence>
<accession>A0ABR1RXH3</accession>
<dbReference type="PANTHER" id="PTHR45626:SF22">
    <property type="entry name" value="DNA REPAIR PROTEIN RAD5"/>
    <property type="match status" value="1"/>
</dbReference>
<dbReference type="Pfam" id="PF00271">
    <property type="entry name" value="Helicase_C"/>
    <property type="match status" value="1"/>
</dbReference>
<dbReference type="InterPro" id="IPR038718">
    <property type="entry name" value="SNF2-like_sf"/>
</dbReference>
<evidence type="ECO:0000256" key="5">
    <source>
        <dbReference type="ARBA" id="ARBA00022763"/>
    </source>
</evidence>
<dbReference type="CDD" id="cd18008">
    <property type="entry name" value="DEXDc_SHPRH-like"/>
    <property type="match status" value="1"/>
</dbReference>
<keyword evidence="5" id="KW-0227">DNA damage</keyword>
<comment type="similarity">
    <text evidence="2">Belongs to the SNF2/RAD54 helicase family.</text>
</comment>
<evidence type="ECO:0000256" key="7">
    <source>
        <dbReference type="ARBA" id="ARBA00022801"/>
    </source>
</evidence>
<keyword evidence="8" id="KW-0347">Helicase</keyword>
<dbReference type="PROSITE" id="PS51194">
    <property type="entry name" value="HELICASE_CTER"/>
    <property type="match status" value="1"/>
</dbReference>
<evidence type="ECO:0000256" key="1">
    <source>
        <dbReference type="ARBA" id="ARBA00004123"/>
    </source>
</evidence>
<sequence length="1116" mass="125928">MSWQDSEEPPTKKRRFFSDPVEDLVQPGTANNAAATSHTTAAPPPQQQPPLPERPAQDASSLNRSNAVREESPIAFDLATFESFIGNEVEPEVIDVLRRSCRGDIQKAVNMYFDGTYKKLMKAPSVPQPVTQSTHPTRTADEEQRAAQRGAESRRKLDIREPLFSRPAKRESIPGSRYIGAFGAEGWATRSGTNLLKFGDPVRITREKMQQPRAGRDRNDVIVRFTDAKGAEIGRLAKETANWVSSLIDQGVCKFEGTCFYAPDRLRTNETVYLQLKAYIIKSAFENGNDDLAANRTTTFFESKETTQERDLRLRQISLVKLFKEINLEPTRANEVARNGRQGLLDAAEADEKKEKASTNTKNGNNAPGSSPPSDDAEEGEELEQGQLDALYRKAQSFDFNTPEAEPADTFAMDLRPYQKQSLHWMLSKEKDQKNEDRGVSMHPLWEEYSWPTKDCDDKDTVQVEGQPCFYVNPYSGEMSLQFPEQEQHCLGGILADEMGLGKTIQMLSLIHTHKSEAAKTAATNPIDSVNQLSRLSNKSSNVVDAPKTTLVIAPMSLLAQWQSEAEAASKEGTLKSMVYYGSDKVGDLQTMCAASNIASAPDVIITSYGVVLSEFTQINKKGFRSFHTGLFSLNFFRVILDEGHNIKNRQSKTSKACYELNAEHRWVLTGTPIVNRLEDLFSLIRFLRVEPWNNFSFWRTFITVPFESKDFMRALDVVQTVLEPLVMRLLYPCPPKTIEIVDVELSETERSVYEHIFTRAKRTFSNNIEKGTVMKAYTTIFAQILRLRQSCCHPLLVRNQDIVADEEEAGAQADAAAGLSDDMDLQSLIEQFTANTDVEKNANTFGAHVLQQIRDEASNECPVCSEEPMIEQTVTGCWHSACKKCLLDYIKHSMDRHQTPRCFNCREPLSLRDLFEVVRHDDDPNAGSSTPKISLQRLGVNESSSKVVALIKHLRALRKEHPVMKSVVFSQFTSFMSLIEPALTRANMRFLRLDGSMAQKARAAVLEEFRASNRFTILLISLRAGGVGLNLTQAKRVYMMDPWWSFAVEAQAIDRVHRMGQDDEVKVYRFIAKESVEERMLKVQDRKKFIATSLGMMTDEEKKLQRIEDIKELLS</sequence>
<evidence type="ECO:0000259" key="15">
    <source>
        <dbReference type="PROSITE" id="PS50089"/>
    </source>
</evidence>
<keyword evidence="3" id="KW-0479">Metal-binding</keyword>
<dbReference type="Gene3D" id="3.30.40.10">
    <property type="entry name" value="Zinc/RING finger domain, C3HC4 (zinc finger)"/>
    <property type="match status" value="1"/>
</dbReference>
<keyword evidence="9" id="KW-0862">Zinc</keyword>
<feature type="compositionally biased region" description="Polar residues" evidence="14">
    <location>
        <begin position="128"/>
        <end position="137"/>
    </location>
</feature>
<dbReference type="InterPro" id="IPR049730">
    <property type="entry name" value="SNF2/RAD54-like_C"/>
</dbReference>
<dbReference type="InterPro" id="IPR050628">
    <property type="entry name" value="SNF2_RAD54_helicase_TF"/>
</dbReference>
<keyword evidence="7" id="KW-0378">Hydrolase</keyword>